<gene>
    <name evidence="2" type="ORF">EV210_11172</name>
</gene>
<dbReference type="OrthoDB" id="9796798at2"/>
<dbReference type="Proteomes" id="UP000295063">
    <property type="component" value="Unassembled WGS sequence"/>
</dbReference>
<dbReference type="InterPro" id="IPR047525">
    <property type="entry name" value="TfoX-like"/>
</dbReference>
<feature type="domain" description="TfoX C-terminal" evidence="1">
    <location>
        <begin position="2"/>
        <end position="78"/>
    </location>
</feature>
<evidence type="ECO:0000313" key="2">
    <source>
        <dbReference type="EMBL" id="TCL35608.1"/>
    </source>
</evidence>
<evidence type="ECO:0000259" key="1">
    <source>
        <dbReference type="Pfam" id="PF04994"/>
    </source>
</evidence>
<dbReference type="PANTHER" id="PTHR36121">
    <property type="entry name" value="PROTEIN SXY"/>
    <property type="match status" value="1"/>
</dbReference>
<reference evidence="2 3" key="1">
    <citation type="submission" date="2019-03" db="EMBL/GenBank/DDBJ databases">
        <title>Genomic Encyclopedia of Type Strains, Phase IV (KMG-IV): sequencing the most valuable type-strain genomes for metagenomic binning, comparative biology and taxonomic classification.</title>
        <authorList>
            <person name="Goeker M."/>
        </authorList>
    </citation>
    <scope>NUCLEOTIDE SEQUENCE [LARGE SCALE GENOMIC DNA]</scope>
    <source>
        <strain evidence="2 3">DSM 15969</strain>
    </source>
</reference>
<dbReference type="InterPro" id="IPR007077">
    <property type="entry name" value="TfoX_C"/>
</dbReference>
<dbReference type="Pfam" id="PF04994">
    <property type="entry name" value="TfoX_C"/>
    <property type="match status" value="1"/>
</dbReference>
<name>A0A4R1PX19_9FIRM</name>
<protein>
    <submittedName>
        <fullName evidence="2">DNA transformation protein</fullName>
    </submittedName>
</protein>
<dbReference type="AlphaFoldDB" id="A0A4R1PX19"/>
<proteinExistence type="predicted"/>
<comment type="caution">
    <text evidence="2">The sequence shown here is derived from an EMBL/GenBank/DDBJ whole genome shotgun (WGS) entry which is preliminary data.</text>
</comment>
<dbReference type="Gene3D" id="1.10.150.20">
    <property type="entry name" value="5' to 3' exonuclease, C-terminal subdomain"/>
    <property type="match status" value="1"/>
</dbReference>
<keyword evidence="3" id="KW-1185">Reference proteome</keyword>
<organism evidence="2 3">
    <name type="scientific">Anaerospora hongkongensis</name>
    <dbReference type="NCBI Taxonomy" id="244830"/>
    <lineage>
        <taxon>Bacteria</taxon>
        <taxon>Bacillati</taxon>
        <taxon>Bacillota</taxon>
        <taxon>Negativicutes</taxon>
        <taxon>Selenomonadales</taxon>
        <taxon>Sporomusaceae</taxon>
        <taxon>Anaerospora</taxon>
    </lineage>
</organism>
<dbReference type="RefSeq" id="WP_132082357.1">
    <property type="nucleotide sequence ID" value="NZ_DAMAKO010000013.1"/>
</dbReference>
<dbReference type="PANTHER" id="PTHR36121:SF1">
    <property type="entry name" value="PROTEIN SXY"/>
    <property type="match status" value="1"/>
</dbReference>
<accession>A0A4R1PX19</accession>
<sequence>MKKLSQMPNIGITLEKLLLTAGIDSPATLQKLGSQSAFIKLTKVDPTACLHKLYALEGAIQGHRWHTLPEERKKELKRFFQNRKE</sequence>
<dbReference type="EMBL" id="SLUI01000011">
    <property type="protein sequence ID" value="TCL35608.1"/>
    <property type="molecule type" value="Genomic_DNA"/>
</dbReference>
<evidence type="ECO:0000313" key="3">
    <source>
        <dbReference type="Proteomes" id="UP000295063"/>
    </source>
</evidence>